<evidence type="ECO:0000256" key="6">
    <source>
        <dbReference type="ARBA" id="ARBA00022801"/>
    </source>
</evidence>
<keyword evidence="5" id="KW-0479">Metal-binding</keyword>
<keyword evidence="11" id="KW-1185">Reference proteome</keyword>
<reference evidence="10" key="1">
    <citation type="submission" date="2023-07" db="EMBL/GenBank/DDBJ databases">
        <title>draft genome sequence of fig (Ficus carica).</title>
        <authorList>
            <person name="Takahashi T."/>
            <person name="Nishimura K."/>
        </authorList>
    </citation>
    <scope>NUCLEOTIDE SEQUENCE</scope>
</reference>
<organism evidence="10 11">
    <name type="scientific">Ficus carica</name>
    <name type="common">Common fig</name>
    <dbReference type="NCBI Taxonomy" id="3494"/>
    <lineage>
        <taxon>Eukaryota</taxon>
        <taxon>Viridiplantae</taxon>
        <taxon>Streptophyta</taxon>
        <taxon>Embryophyta</taxon>
        <taxon>Tracheophyta</taxon>
        <taxon>Spermatophyta</taxon>
        <taxon>Magnoliopsida</taxon>
        <taxon>eudicotyledons</taxon>
        <taxon>Gunneridae</taxon>
        <taxon>Pentapetalae</taxon>
        <taxon>rosids</taxon>
        <taxon>fabids</taxon>
        <taxon>Rosales</taxon>
        <taxon>Moraceae</taxon>
        <taxon>Ficeae</taxon>
        <taxon>Ficus</taxon>
    </lineage>
</organism>
<dbReference type="AlphaFoldDB" id="A0AA88ATG4"/>
<dbReference type="PANTHER" id="PTHR22930:SF242">
    <property type="entry name" value="LOW PROTEIN: NUCLEASE-LIKE PROTEIN"/>
    <property type="match status" value="1"/>
</dbReference>
<keyword evidence="4" id="KW-0540">Nuclease</keyword>
<dbReference type="PANTHER" id="PTHR22930">
    <property type="match status" value="1"/>
</dbReference>
<dbReference type="Pfam" id="PF13359">
    <property type="entry name" value="DDE_Tnp_4"/>
    <property type="match status" value="1"/>
</dbReference>
<feature type="compositionally biased region" description="Pro residues" evidence="8">
    <location>
        <begin position="98"/>
        <end position="112"/>
    </location>
</feature>
<evidence type="ECO:0000313" key="10">
    <source>
        <dbReference type="EMBL" id="GMN47406.1"/>
    </source>
</evidence>
<name>A0AA88ATG4_FICCA</name>
<comment type="caution">
    <text evidence="10">The sequence shown here is derived from an EMBL/GenBank/DDBJ whole genome shotgun (WGS) entry which is preliminary data.</text>
</comment>
<dbReference type="EMBL" id="BTGU01000025">
    <property type="protein sequence ID" value="GMN47406.1"/>
    <property type="molecule type" value="Genomic_DNA"/>
</dbReference>
<dbReference type="SUPFAM" id="SSF101447">
    <property type="entry name" value="Formin homology 2 domain (FH2 domain)"/>
    <property type="match status" value="1"/>
</dbReference>
<evidence type="ECO:0000256" key="5">
    <source>
        <dbReference type="ARBA" id="ARBA00022723"/>
    </source>
</evidence>
<accession>A0AA88ATG4</accession>
<feature type="region of interest" description="Disordered" evidence="8">
    <location>
        <begin position="1"/>
        <end position="49"/>
    </location>
</feature>
<dbReference type="GO" id="GO:0004518">
    <property type="term" value="F:nuclease activity"/>
    <property type="evidence" value="ECO:0007669"/>
    <property type="project" value="UniProtKB-KW"/>
</dbReference>
<evidence type="ECO:0000256" key="8">
    <source>
        <dbReference type="SAM" id="MobiDB-lite"/>
    </source>
</evidence>
<evidence type="ECO:0000256" key="4">
    <source>
        <dbReference type="ARBA" id="ARBA00022722"/>
    </source>
</evidence>
<comment type="subcellular location">
    <subcellularLocation>
        <location evidence="2">Nucleus</location>
    </subcellularLocation>
</comment>
<evidence type="ECO:0000256" key="2">
    <source>
        <dbReference type="ARBA" id="ARBA00004123"/>
    </source>
</evidence>
<evidence type="ECO:0000259" key="9">
    <source>
        <dbReference type="Pfam" id="PF13359"/>
    </source>
</evidence>
<protein>
    <recommendedName>
        <fullName evidence="9">DDE Tnp4 domain-containing protein</fullName>
    </recommendedName>
</protein>
<comment type="similarity">
    <text evidence="3">Belongs to the HARBI1 family.</text>
</comment>
<keyword evidence="6" id="KW-0378">Hydrolase</keyword>
<dbReference type="GO" id="GO:0016787">
    <property type="term" value="F:hydrolase activity"/>
    <property type="evidence" value="ECO:0007669"/>
    <property type="project" value="UniProtKB-KW"/>
</dbReference>
<evidence type="ECO:0000256" key="7">
    <source>
        <dbReference type="ARBA" id="ARBA00023242"/>
    </source>
</evidence>
<evidence type="ECO:0000256" key="3">
    <source>
        <dbReference type="ARBA" id="ARBA00006958"/>
    </source>
</evidence>
<dbReference type="GO" id="GO:0005634">
    <property type="term" value="C:nucleus"/>
    <property type="evidence" value="ECO:0007669"/>
    <property type="project" value="UniProtKB-SubCell"/>
</dbReference>
<gene>
    <name evidence="10" type="ORF">TIFTF001_016582</name>
</gene>
<dbReference type="InterPro" id="IPR045249">
    <property type="entry name" value="HARBI1-like"/>
</dbReference>
<dbReference type="Proteomes" id="UP001187192">
    <property type="component" value="Unassembled WGS sequence"/>
</dbReference>
<feature type="domain" description="DDE Tnp4" evidence="9">
    <location>
        <begin position="272"/>
        <end position="419"/>
    </location>
</feature>
<feature type="compositionally biased region" description="Low complexity" evidence="8">
    <location>
        <begin position="36"/>
        <end position="45"/>
    </location>
</feature>
<sequence length="476" mass="52196">MTATTATATAGGGGGSKKPTTGKRTLRNNKPQLPTNNQHQHNDNGNGDGDLATLISTAISAAHSFLSRHDLHLLPSQSLSLESLLSSASLSLRKSLPSPRPPPPPPPPPPPLRHSLHQCWFRRFLSSSSSSSSGDSDPRWAHFFRMSEPSFTLLLRLLTPSLDSAVPPSSSSSSAAFPSTHVLAAALFRLAHGATYKSLARRFGFDSSADACHAFFTVCHSVNAKLGHLFELRSDSDRVRTDFGWLSLPNCCGVLGFGKFEIDGDILGENGSLLVQALVDSDGRFLDVSAGWPSNLKPETILHQTKLYLGVEETRDLLNGHCYELSDGRSIPQYVLGDSCFPLLPWLLTPYRKPKEDDEGRGFSSEQMAFNAVHSRAVGLVGTAFGRVRSRWRLLAREWKEECVEFLPFVVVTCCLLHNFVMKCSEPNVEEDSWGVRDGEEEEEKGFPVFEGEVSESGERIRDALAAHLSRVCLRR</sequence>
<evidence type="ECO:0000313" key="11">
    <source>
        <dbReference type="Proteomes" id="UP001187192"/>
    </source>
</evidence>
<evidence type="ECO:0000256" key="1">
    <source>
        <dbReference type="ARBA" id="ARBA00001968"/>
    </source>
</evidence>
<keyword evidence="7" id="KW-0539">Nucleus</keyword>
<comment type="cofactor">
    <cofactor evidence="1">
        <name>a divalent metal cation</name>
        <dbReference type="ChEBI" id="CHEBI:60240"/>
    </cofactor>
</comment>
<feature type="region of interest" description="Disordered" evidence="8">
    <location>
        <begin position="92"/>
        <end position="113"/>
    </location>
</feature>
<dbReference type="InterPro" id="IPR027806">
    <property type="entry name" value="HARBI1_dom"/>
</dbReference>
<dbReference type="GO" id="GO:0046872">
    <property type="term" value="F:metal ion binding"/>
    <property type="evidence" value="ECO:0007669"/>
    <property type="project" value="UniProtKB-KW"/>
</dbReference>
<proteinExistence type="inferred from homology"/>